<dbReference type="PANTHER" id="PTHR22932:SF1">
    <property type="entry name" value="CO-CHAPERONE PROTEIN DAF-41"/>
    <property type="match status" value="1"/>
</dbReference>
<dbReference type="EMBL" id="CAJPEV010001560">
    <property type="protein sequence ID" value="CAG0893282.1"/>
    <property type="molecule type" value="Genomic_DNA"/>
</dbReference>
<dbReference type="GO" id="GO:0051087">
    <property type="term" value="F:protein-folding chaperone binding"/>
    <property type="evidence" value="ECO:0007669"/>
    <property type="project" value="TreeGrafter"/>
</dbReference>
<dbReference type="InterPro" id="IPR045250">
    <property type="entry name" value="p23-like"/>
</dbReference>
<dbReference type="SUPFAM" id="SSF49764">
    <property type="entry name" value="HSP20-like chaperones"/>
    <property type="match status" value="1"/>
</dbReference>
<evidence type="ECO:0000313" key="2">
    <source>
        <dbReference type="EMBL" id="CAD7247734.1"/>
    </source>
</evidence>
<gene>
    <name evidence="2" type="ORF">DSTB1V02_LOCUS7559</name>
</gene>
<accession>A0A7R8XBZ5</accession>
<dbReference type="Gene3D" id="2.60.40.790">
    <property type="match status" value="1"/>
</dbReference>
<feature type="compositionally biased region" description="Acidic residues" evidence="1">
    <location>
        <begin position="85"/>
        <end position="101"/>
    </location>
</feature>
<dbReference type="PANTHER" id="PTHR22932">
    <property type="entry name" value="TELOMERASE-BINDING PROTEIN P23 HSP90 CO-CHAPERONE"/>
    <property type="match status" value="1"/>
</dbReference>
<dbReference type="GO" id="GO:0006457">
    <property type="term" value="P:protein folding"/>
    <property type="evidence" value="ECO:0007669"/>
    <property type="project" value="TreeGrafter"/>
</dbReference>
<dbReference type="EMBL" id="LR901077">
    <property type="protein sequence ID" value="CAD7247734.1"/>
    <property type="molecule type" value="Genomic_DNA"/>
</dbReference>
<keyword evidence="3" id="KW-1185">Reference proteome</keyword>
<dbReference type="GO" id="GO:0005829">
    <property type="term" value="C:cytosol"/>
    <property type="evidence" value="ECO:0007669"/>
    <property type="project" value="TreeGrafter"/>
</dbReference>
<name>A0A7R8XBZ5_9CRUS</name>
<dbReference type="AlphaFoldDB" id="A0A7R8XBZ5"/>
<feature type="region of interest" description="Disordered" evidence="1">
    <location>
        <begin position="50"/>
        <end position="101"/>
    </location>
</feature>
<proteinExistence type="predicted"/>
<dbReference type="GO" id="GO:0051131">
    <property type="term" value="P:chaperone-mediated protein complex assembly"/>
    <property type="evidence" value="ECO:0007669"/>
    <property type="project" value="TreeGrafter"/>
</dbReference>
<protein>
    <submittedName>
        <fullName evidence="2">Uncharacterized protein</fullName>
    </submittedName>
</protein>
<reference evidence="2" key="1">
    <citation type="submission" date="2020-11" db="EMBL/GenBank/DDBJ databases">
        <authorList>
            <person name="Tran Van P."/>
        </authorList>
    </citation>
    <scope>NUCLEOTIDE SEQUENCE</scope>
</reference>
<dbReference type="GO" id="GO:0051879">
    <property type="term" value="F:Hsp90 protein binding"/>
    <property type="evidence" value="ECO:0007669"/>
    <property type="project" value="InterPro"/>
</dbReference>
<dbReference type="InterPro" id="IPR008978">
    <property type="entry name" value="HSP20-like_chaperone"/>
</dbReference>
<dbReference type="GO" id="GO:0005634">
    <property type="term" value="C:nucleus"/>
    <property type="evidence" value="ECO:0007669"/>
    <property type="project" value="TreeGrafter"/>
</dbReference>
<organism evidence="2">
    <name type="scientific">Darwinula stevensoni</name>
    <dbReference type="NCBI Taxonomy" id="69355"/>
    <lineage>
        <taxon>Eukaryota</taxon>
        <taxon>Metazoa</taxon>
        <taxon>Ecdysozoa</taxon>
        <taxon>Arthropoda</taxon>
        <taxon>Crustacea</taxon>
        <taxon>Oligostraca</taxon>
        <taxon>Ostracoda</taxon>
        <taxon>Podocopa</taxon>
        <taxon>Podocopida</taxon>
        <taxon>Darwinulocopina</taxon>
        <taxon>Darwinuloidea</taxon>
        <taxon>Darwinulidae</taxon>
        <taxon>Darwinula</taxon>
    </lineage>
</organism>
<evidence type="ECO:0000256" key="1">
    <source>
        <dbReference type="SAM" id="MobiDB-lite"/>
    </source>
</evidence>
<sequence length="101" mass="11965">MEESKHFVRDRVVEFFLTKKEVGPYWPHLLKEKVKYHWLKVDFHHWRDEDDSDDDMGMDNPSFEEMMRNMGGLSTGAGDAPDLKDLDEDEDSDDEDMPDLE</sequence>
<dbReference type="Proteomes" id="UP000677054">
    <property type="component" value="Unassembled WGS sequence"/>
</dbReference>
<evidence type="ECO:0000313" key="3">
    <source>
        <dbReference type="Proteomes" id="UP000677054"/>
    </source>
</evidence>
<dbReference type="OrthoDB" id="1564555at2759"/>